<dbReference type="Gene3D" id="3.40.50.720">
    <property type="entry name" value="NAD(P)-binding Rossmann-like Domain"/>
    <property type="match status" value="1"/>
</dbReference>
<feature type="domain" description="RmlD-like substrate binding" evidence="2">
    <location>
        <begin position="3"/>
        <end position="258"/>
    </location>
</feature>
<dbReference type="SUPFAM" id="SSF51735">
    <property type="entry name" value="NAD(P)-binding Rossmann-fold domains"/>
    <property type="match status" value="1"/>
</dbReference>
<dbReference type="Pfam" id="PF20399">
    <property type="entry name" value="PH_20"/>
    <property type="match status" value="1"/>
</dbReference>
<dbReference type="Gene3D" id="2.30.29.30">
    <property type="entry name" value="Pleckstrin-homology domain (PH domain)/Phosphotyrosine-binding domain (PTB)"/>
    <property type="match status" value="1"/>
</dbReference>
<feature type="compositionally biased region" description="Polar residues" evidence="1">
    <location>
        <begin position="766"/>
        <end position="777"/>
    </location>
</feature>
<evidence type="ECO:0000313" key="6">
    <source>
        <dbReference type="Proteomes" id="UP000777482"/>
    </source>
</evidence>
<reference evidence="5 6" key="1">
    <citation type="submission" date="2020-11" db="EMBL/GenBank/DDBJ databases">
        <title>Kefir isolates.</title>
        <authorList>
            <person name="Marcisauskas S."/>
            <person name="Kim Y."/>
            <person name="Blasche S."/>
        </authorList>
    </citation>
    <scope>NUCLEOTIDE SEQUENCE [LARGE SCALE GENOMIC DNA]</scope>
    <source>
        <strain evidence="5 6">KR</strain>
    </source>
</reference>
<feature type="compositionally biased region" description="Polar residues" evidence="1">
    <location>
        <begin position="976"/>
        <end position="986"/>
    </location>
</feature>
<proteinExistence type="predicted"/>
<dbReference type="Pfam" id="PF20400">
    <property type="entry name" value="BAR_4"/>
    <property type="match status" value="1"/>
</dbReference>
<feature type="region of interest" description="Disordered" evidence="1">
    <location>
        <begin position="765"/>
        <end position="843"/>
    </location>
</feature>
<dbReference type="AlphaFoldDB" id="A0A9P6VXV2"/>
<dbReference type="GO" id="GO:0048270">
    <property type="term" value="F:methionine adenosyltransferase regulator activity"/>
    <property type="evidence" value="ECO:0007669"/>
    <property type="project" value="TreeGrafter"/>
</dbReference>
<dbReference type="InterPro" id="IPR011993">
    <property type="entry name" value="PH-like_dom_sf"/>
</dbReference>
<feature type="region of interest" description="Disordered" evidence="1">
    <location>
        <begin position="311"/>
        <end position="344"/>
    </location>
</feature>
<feature type="domain" description="SLM1/RGC1-like BAR-like" evidence="4">
    <location>
        <begin position="411"/>
        <end position="592"/>
    </location>
</feature>
<feature type="region of interest" description="Disordered" evidence="1">
    <location>
        <begin position="679"/>
        <end position="728"/>
    </location>
</feature>
<dbReference type="InterPro" id="IPR027267">
    <property type="entry name" value="AH/BAR_dom_sf"/>
</dbReference>
<dbReference type="PANTHER" id="PTHR10491:SF4">
    <property type="entry name" value="METHIONINE ADENOSYLTRANSFERASE 2 SUBUNIT BETA"/>
    <property type="match status" value="1"/>
</dbReference>
<dbReference type="FunFam" id="3.40.50.720:FF:000357">
    <property type="entry name" value="Methionine adenosyltransferase 2 subunit beta"/>
    <property type="match status" value="1"/>
</dbReference>
<sequence length="986" mass="103525">MVKTLVTGASGLLGRAVLEAFKQAGHEVKGTAYSRANNDLVKKERLASRRTQLDLQDDNAVKAFLDEYRPDVVVHCAAERRPDAVEANPEAVQKLNVGVPALLSTLSRSSEHPFFLLYISTDYVFDGHAPADGYEPEAATNPTNAYGVSKLEGEHVVLAGLKAGGKGCVLRLPVLYGPAESNSESAINVLVDAVEKAAKGTPVKMDNWAIRNPTCVEDIARVLRDLAVKSQETSIPAILHFSAQQMYTKYDMAQILARVHQPPLEVGDNLVRVDEGPKPGETRAIEALGIDTTTVDFEAWYDKMLKRGTSTRSTKAPLVPPTATGTAATRSPPTDPVAPGEGIPRPTDVLVARLNEIKRVSKSLAAYYATLGHAHEAHGKALTTLAQGETIRLPWLEQDLFLPHVGAPEGEGGWAELVGKLKDGTGQEAEDHLELSRITSSEIVEPLKHLRVTIKNFIADLEKHVNPLLTEVTKAREHSFNSIQALTTSVGTYTNSPLTVSAEQDPLIVRAKTESLMREQITKENELLGIVKQWQERTKTFEAESFATIATAVQKWEVESLKRFDTTRAHGRDIISRLDRLNPEVEWQHFMSLNYLIPDDTPTRSLDVVDYPDNAHASTKPIKEGILERKKRVVKNWKEAYFVLSSAGFLHEYPDSTTPLSSPSTSLFLPNCVVTQLSKSPNGTDTAGIPAQDQGPAPAAVQRAGLPAETDEANPPVDAASEISPTTNGDVATGAAAGAVVGAAAGAATGAAVATSPVAATAGTVPETTSLATTSGTVPEPSREFAAVSTGPSASTAHPPTLAATVPPASAAVSSPAAATGSSAGNSQALSGAPTADAGSSFMRLNEPAPATASAASGSVPVAATGVAAPTPIASAPKTSVSAPATSAPAPTTNAPAPTTNAPSQPTSSLAPPITSAGNGSASTSAAAPTTSAGTAEQSAAVIVDSDGNINKHLQKETKRPSWLHFAKRKHHKQRSSGQDQSGPVP</sequence>
<accession>A0A9P6VXV2</accession>
<comment type="caution">
    <text evidence="5">The sequence shown here is derived from an EMBL/GenBank/DDBJ whole genome shotgun (WGS) entry which is preliminary data.</text>
</comment>
<dbReference type="InterPro" id="IPR036291">
    <property type="entry name" value="NAD(P)-bd_dom_sf"/>
</dbReference>
<dbReference type="InterPro" id="IPR046869">
    <property type="entry name" value="SLM1/RGC1-like_PH"/>
</dbReference>
<dbReference type="PANTHER" id="PTHR10491">
    <property type="entry name" value="DTDP-4-DEHYDRORHAMNOSE REDUCTASE"/>
    <property type="match status" value="1"/>
</dbReference>
<evidence type="ECO:0008006" key="7">
    <source>
        <dbReference type="Google" id="ProtNLM"/>
    </source>
</evidence>
<dbReference type="GO" id="GO:0006556">
    <property type="term" value="P:S-adenosylmethionine biosynthetic process"/>
    <property type="evidence" value="ECO:0007669"/>
    <property type="project" value="TreeGrafter"/>
</dbReference>
<dbReference type="Pfam" id="PF04321">
    <property type="entry name" value="RmlD_sub_bind"/>
    <property type="match status" value="1"/>
</dbReference>
<evidence type="ECO:0000256" key="1">
    <source>
        <dbReference type="SAM" id="MobiDB-lite"/>
    </source>
</evidence>
<feature type="domain" description="SLM1/RGC1-like PH" evidence="3">
    <location>
        <begin position="611"/>
        <end position="679"/>
    </location>
</feature>
<evidence type="ECO:0000259" key="3">
    <source>
        <dbReference type="Pfam" id="PF20399"/>
    </source>
</evidence>
<feature type="compositionally biased region" description="Polar residues" evidence="1">
    <location>
        <begin position="323"/>
        <end position="332"/>
    </location>
</feature>
<protein>
    <recommendedName>
        <fullName evidence="7">Methionine adenosyltransferase II beta</fullName>
    </recommendedName>
</protein>
<dbReference type="OrthoDB" id="6235964at2759"/>
<dbReference type="InterPro" id="IPR046868">
    <property type="entry name" value="BAR_4"/>
</dbReference>
<dbReference type="InterPro" id="IPR029903">
    <property type="entry name" value="RmlD-like-bd"/>
</dbReference>
<dbReference type="GO" id="GO:0048269">
    <property type="term" value="C:methionine adenosyltransferase complex"/>
    <property type="evidence" value="ECO:0007669"/>
    <property type="project" value="TreeGrafter"/>
</dbReference>
<dbReference type="SUPFAM" id="SSF50729">
    <property type="entry name" value="PH domain-like"/>
    <property type="match status" value="1"/>
</dbReference>
<keyword evidence="6" id="KW-1185">Reference proteome</keyword>
<feature type="compositionally biased region" description="Basic residues" evidence="1">
    <location>
        <begin position="966"/>
        <end position="975"/>
    </location>
</feature>
<evidence type="ECO:0000313" key="5">
    <source>
        <dbReference type="EMBL" id="KAG0656988.1"/>
    </source>
</evidence>
<evidence type="ECO:0000259" key="2">
    <source>
        <dbReference type="Pfam" id="PF04321"/>
    </source>
</evidence>
<name>A0A9P6VXV2_RHOMI</name>
<dbReference type="Proteomes" id="UP000777482">
    <property type="component" value="Unassembled WGS sequence"/>
</dbReference>
<feature type="region of interest" description="Disordered" evidence="1">
    <location>
        <begin position="875"/>
        <end position="986"/>
    </location>
</feature>
<dbReference type="InterPro" id="IPR005913">
    <property type="entry name" value="dTDP_dehydrorham_reduct"/>
</dbReference>
<dbReference type="Gene3D" id="1.20.1270.60">
    <property type="entry name" value="Arfaptin homology (AH) domain/BAR domain"/>
    <property type="match status" value="1"/>
</dbReference>
<gene>
    <name evidence="5" type="ORF">C6P46_006734</name>
</gene>
<feature type="compositionally biased region" description="Low complexity" evidence="1">
    <location>
        <begin position="796"/>
        <end position="824"/>
    </location>
</feature>
<dbReference type="SUPFAM" id="SSF103657">
    <property type="entry name" value="BAR/IMD domain-like"/>
    <property type="match status" value="1"/>
</dbReference>
<dbReference type="CDD" id="cd05254">
    <property type="entry name" value="dTDP_HR_like_SDR_e"/>
    <property type="match status" value="1"/>
</dbReference>
<dbReference type="EMBL" id="PUHQ01000088">
    <property type="protein sequence ID" value="KAG0656988.1"/>
    <property type="molecule type" value="Genomic_DNA"/>
</dbReference>
<feature type="compositionally biased region" description="Low complexity" evidence="1">
    <location>
        <begin position="875"/>
        <end position="936"/>
    </location>
</feature>
<evidence type="ECO:0000259" key="4">
    <source>
        <dbReference type="Pfam" id="PF20400"/>
    </source>
</evidence>
<organism evidence="5 6">
    <name type="scientific">Rhodotorula mucilaginosa</name>
    <name type="common">Yeast</name>
    <name type="synonym">Rhodotorula rubra</name>
    <dbReference type="NCBI Taxonomy" id="5537"/>
    <lineage>
        <taxon>Eukaryota</taxon>
        <taxon>Fungi</taxon>
        <taxon>Dikarya</taxon>
        <taxon>Basidiomycota</taxon>
        <taxon>Pucciniomycotina</taxon>
        <taxon>Microbotryomycetes</taxon>
        <taxon>Sporidiobolales</taxon>
        <taxon>Sporidiobolaceae</taxon>
        <taxon>Rhodotorula</taxon>
    </lineage>
</organism>